<evidence type="ECO:0000313" key="2">
    <source>
        <dbReference type="EMBL" id="VFA81924.1"/>
    </source>
</evidence>
<protein>
    <submittedName>
        <fullName evidence="2">Uncharacterized protein</fullName>
    </submittedName>
</protein>
<sequence length="236" mass="25803">MLPEMSLVSDFFTQAGFGWGALLGAGVTAPVVGAWSLRASDKRKAKQEHTVLDRKEGREDQLREQETVFAAATEFAAECSDVLMNAVDTKAVFNAIRDMLVGAAGKPDPNANAKLDEAAKQAEATKRITTPLNKLKMVGSDKLVASATRVSTAVLTVLRTVTEPFAQQVTLKAAADELNAFINDFREESGRQRYEASDAERDAMSFMETLKKQVDAYMEEAKRDMKAAGFETTPWD</sequence>
<accession>A0A449HA15</accession>
<reference evidence="2" key="1">
    <citation type="submission" date="2019-02" db="EMBL/GenBank/DDBJ databases">
        <authorList>
            <consortium name="Pathogen Informatics"/>
        </authorList>
    </citation>
    <scope>NUCLEOTIDE SEQUENCE</scope>
    <source>
        <strain evidence="2">3012STDY6733949</strain>
    </source>
</reference>
<keyword evidence="1" id="KW-0812">Transmembrane</keyword>
<keyword evidence="1" id="KW-0472">Membrane</keyword>
<gene>
    <name evidence="2" type="ORF">NCTC1935_00349</name>
</gene>
<proteinExistence type="predicted"/>
<name>A0A449HA15_NOCFR</name>
<organism evidence="2">
    <name type="scientific">Nocardia farcinica</name>
    <dbReference type="NCBI Taxonomy" id="37329"/>
    <lineage>
        <taxon>Bacteria</taxon>
        <taxon>Bacillati</taxon>
        <taxon>Actinomycetota</taxon>
        <taxon>Actinomycetes</taxon>
        <taxon>Mycobacteriales</taxon>
        <taxon>Nocardiaceae</taxon>
        <taxon>Nocardia</taxon>
    </lineage>
</organism>
<dbReference type="AlphaFoldDB" id="A0A449HA15"/>
<feature type="transmembrane region" description="Helical" evidence="1">
    <location>
        <begin position="16"/>
        <end position="37"/>
    </location>
</feature>
<dbReference type="EMBL" id="CAACYE010000005">
    <property type="protein sequence ID" value="VFA81924.1"/>
    <property type="molecule type" value="Genomic_DNA"/>
</dbReference>
<keyword evidence="1" id="KW-1133">Transmembrane helix</keyword>
<evidence type="ECO:0000256" key="1">
    <source>
        <dbReference type="SAM" id="Phobius"/>
    </source>
</evidence>